<keyword evidence="2" id="KW-0732">Signal</keyword>
<sequence>MKNRKIARGQRFCLTAFSVAAGLTLFGGNLQAQAPGPNLQTAVENTQVTPDHQTAQDRKIQQLQDQLEEIQKQLIELKQANAIEPETHHVTTAKASASSSVMTEAEPEVTDPKNPHSEPFAFADFTWLTGNARTKDTPYATKFFTPEIRSDVSYTYDFRHPQDDTIVGSSEVFRSNEVTLTDLGIGGDFHWDNVRARVLTQIGLYATATPRNDASPARGQWDLADAYRYVGEANAGYHFNVQHGLNVDAGIFLSYIGLFSFYQFDNWAYQPSYVSSNTPWFFNGVRVQWFPTAKLKIEPWFINGWQSYGRFNNRPGLGGSILYRPNGNWSIVGNQYGFGEDALGITSRTRYHTDDSVQYKYYERHDSFLSKAAATLTGDAGCESGGGVSCFGNGKTGPKQSFLGFMAYNRFWFDHDLFGLTVGGGRINNPGRYLVLLPPINGATAASGTPYFTENPGDKFKAWDTSVTADYMPSQYFTYRLEYNHRAANVPYFAGPGGVTPPGGNTGALGSVVPGWSPDLRNSENRITGALLVKF</sequence>
<dbReference type="Pfam" id="PF07642">
    <property type="entry name" value="BBP2"/>
    <property type="match status" value="1"/>
</dbReference>
<keyword evidence="1" id="KW-0175">Coiled coil</keyword>
<dbReference type="AlphaFoldDB" id="A0AAU7ZSG5"/>
<accession>A0AAU7ZSG5</accession>
<reference evidence="3" key="2">
    <citation type="journal article" date="2024" name="Environ. Microbiol.">
        <title>Genome analysis and description of Tunturibacter gen. nov. expands the diversity of Terriglobia in tundra soils.</title>
        <authorList>
            <person name="Messyasz A."/>
            <person name="Mannisto M.K."/>
            <person name="Kerkhof L.J."/>
            <person name="Haggblom M.M."/>
        </authorList>
    </citation>
    <scope>NUCLEOTIDE SEQUENCE</scope>
    <source>
        <strain evidence="3">X5P6</strain>
    </source>
</reference>
<feature type="coiled-coil region" evidence="1">
    <location>
        <begin position="53"/>
        <end position="83"/>
    </location>
</feature>
<feature type="chain" id="PRO_5043997781" evidence="2">
    <location>
        <begin position="35"/>
        <end position="535"/>
    </location>
</feature>
<dbReference type="InterPro" id="IPR011486">
    <property type="entry name" value="BBP2"/>
</dbReference>
<feature type="signal peptide" evidence="2">
    <location>
        <begin position="1"/>
        <end position="34"/>
    </location>
</feature>
<reference evidence="3" key="1">
    <citation type="submission" date="2023-08" db="EMBL/GenBank/DDBJ databases">
        <authorList>
            <person name="Messyasz A."/>
            <person name="Mannisto M.K."/>
            <person name="Kerkhof L.J."/>
            <person name="Haggblom M."/>
        </authorList>
    </citation>
    <scope>NUCLEOTIDE SEQUENCE</scope>
    <source>
        <strain evidence="3">X5P6</strain>
    </source>
</reference>
<dbReference type="EMBL" id="CP132942">
    <property type="protein sequence ID" value="XCB33954.1"/>
    <property type="molecule type" value="Genomic_DNA"/>
</dbReference>
<evidence type="ECO:0000256" key="1">
    <source>
        <dbReference type="SAM" id="Coils"/>
    </source>
</evidence>
<protein>
    <submittedName>
        <fullName evidence="3">Outer membrane beta-barrel protein</fullName>
    </submittedName>
</protein>
<evidence type="ECO:0000313" key="3">
    <source>
        <dbReference type="EMBL" id="XCB33954.1"/>
    </source>
</evidence>
<name>A0AAU7ZSG5_9BACT</name>
<dbReference type="KEGG" id="tpsc:RBB77_03420"/>
<dbReference type="RefSeq" id="WP_353064797.1">
    <property type="nucleotide sequence ID" value="NZ_CP132942.1"/>
</dbReference>
<evidence type="ECO:0000256" key="2">
    <source>
        <dbReference type="SAM" id="SignalP"/>
    </source>
</evidence>
<proteinExistence type="predicted"/>
<organism evidence="3">
    <name type="scientific">Tunturiibacter psychrotolerans</name>
    <dbReference type="NCBI Taxonomy" id="3069686"/>
    <lineage>
        <taxon>Bacteria</taxon>
        <taxon>Pseudomonadati</taxon>
        <taxon>Acidobacteriota</taxon>
        <taxon>Terriglobia</taxon>
        <taxon>Terriglobales</taxon>
        <taxon>Acidobacteriaceae</taxon>
        <taxon>Tunturiibacter</taxon>
    </lineage>
</organism>
<gene>
    <name evidence="3" type="ORF">RBB77_03420</name>
</gene>